<accession>A0AA39CN28</accession>
<dbReference type="EMBL" id="JAPDRK010000003">
    <property type="protein sequence ID" value="KAJ9614319.1"/>
    <property type="molecule type" value="Genomic_DNA"/>
</dbReference>
<comment type="caution">
    <text evidence="1">The sequence shown here is derived from an EMBL/GenBank/DDBJ whole genome shotgun (WGS) entry which is preliminary data.</text>
</comment>
<dbReference type="AlphaFoldDB" id="A0AA39CN28"/>
<name>A0AA39CN28_9EURO</name>
<proteinExistence type="predicted"/>
<sequence length="320" mass="36383">MSSLSLNSPPAMGSLSMSANSPLNLKPDPALDEDAVSITNLISISYEPVTFDTLPTETRLNIYHHLIREIKLTVRQKGKGPAQSGDPSINNIRDHYSVEPISLLLVSKKIHAEVKPIVDAAPLVIAGLGVESFVRPSHFPVGILSRVLEMIIFGTRFACLRSGNLTTGLQWSRDLHTPRLRTVRIESPLKQTRFFPDFSIPESHDVEFPIKILHLIAQWLYDERAHHQSTLGVDKEELMWYKWGQLMQYEQYQSAHIKTTKDVITRNNITLKSRYRCEISAKDPASIVYDTVVMETFDTTLALDRNGWRIEELPDLRGRW</sequence>
<organism evidence="1 2">
    <name type="scientific">Cladophialophora chaetospira</name>
    <dbReference type="NCBI Taxonomy" id="386627"/>
    <lineage>
        <taxon>Eukaryota</taxon>
        <taxon>Fungi</taxon>
        <taxon>Dikarya</taxon>
        <taxon>Ascomycota</taxon>
        <taxon>Pezizomycotina</taxon>
        <taxon>Eurotiomycetes</taxon>
        <taxon>Chaetothyriomycetidae</taxon>
        <taxon>Chaetothyriales</taxon>
        <taxon>Herpotrichiellaceae</taxon>
        <taxon>Cladophialophora</taxon>
    </lineage>
</organism>
<protein>
    <submittedName>
        <fullName evidence="1">Uncharacterized protein</fullName>
    </submittedName>
</protein>
<gene>
    <name evidence="1" type="ORF">H2200_002455</name>
</gene>
<evidence type="ECO:0000313" key="1">
    <source>
        <dbReference type="EMBL" id="KAJ9614319.1"/>
    </source>
</evidence>
<dbReference type="Proteomes" id="UP001172673">
    <property type="component" value="Unassembled WGS sequence"/>
</dbReference>
<keyword evidence="2" id="KW-1185">Reference proteome</keyword>
<reference evidence="1" key="1">
    <citation type="submission" date="2022-10" db="EMBL/GenBank/DDBJ databases">
        <title>Culturing micro-colonial fungi from biological soil crusts in the Mojave desert and describing Neophaeococcomyces mojavensis, and introducing the new genera and species Taxawa tesnikishii.</title>
        <authorList>
            <person name="Kurbessoian T."/>
            <person name="Stajich J.E."/>
        </authorList>
    </citation>
    <scope>NUCLEOTIDE SEQUENCE</scope>
    <source>
        <strain evidence="1">TK_41</strain>
    </source>
</reference>
<evidence type="ECO:0000313" key="2">
    <source>
        <dbReference type="Proteomes" id="UP001172673"/>
    </source>
</evidence>